<protein>
    <submittedName>
        <fullName evidence="2">Insulinase family protein</fullName>
    </submittedName>
</protein>
<dbReference type="Proteomes" id="UP000638836">
    <property type="component" value="Unassembled WGS sequence"/>
</dbReference>
<dbReference type="SUPFAM" id="SSF63411">
    <property type="entry name" value="LuxS/MPP-like metallohydrolase"/>
    <property type="match status" value="2"/>
</dbReference>
<keyword evidence="3" id="KW-1185">Reference proteome</keyword>
<dbReference type="InterPro" id="IPR007863">
    <property type="entry name" value="Peptidase_M16_C"/>
</dbReference>
<dbReference type="InterPro" id="IPR050361">
    <property type="entry name" value="MPP/UQCRC_Complex"/>
</dbReference>
<comment type="caution">
    <text evidence="2">The sequence shown here is derived from an EMBL/GenBank/DDBJ whole genome shotgun (WGS) entry which is preliminary data.</text>
</comment>
<dbReference type="PANTHER" id="PTHR11851:SF186">
    <property type="entry name" value="INACTIVE METALLOPROTEASE YMFF-RELATED"/>
    <property type="match status" value="1"/>
</dbReference>
<reference evidence="2 3" key="1">
    <citation type="journal article" date="2020" name="Microorganisms">
        <title>New Insight into Antimicrobial Compounds from Food and Marine-Sourced Carnobacterium Species through Phenotype and Genome Analyses.</title>
        <authorList>
            <person name="Begrem S."/>
            <person name="Ivaniuk F."/>
            <person name="Gigout-Chevalier F."/>
            <person name="Kolypczuk L."/>
            <person name="Bonnetot S."/>
            <person name="Leroi F."/>
            <person name="Grovel O."/>
            <person name="Delbarre-Ladrat C."/>
            <person name="Passerini D."/>
        </authorList>
    </citation>
    <scope>NUCLEOTIDE SEQUENCE [LARGE SCALE GENOMIC DNA]</scope>
    <source>
        <strain evidence="2 3">MIP2551</strain>
    </source>
</reference>
<accession>A0ABR7TBB5</accession>
<dbReference type="RefSeq" id="WP_023177197.1">
    <property type="nucleotide sequence ID" value="NZ_JAMAYM010000003.1"/>
</dbReference>
<evidence type="ECO:0000313" key="2">
    <source>
        <dbReference type="EMBL" id="MBC9825226.1"/>
    </source>
</evidence>
<dbReference type="Gene3D" id="3.30.830.10">
    <property type="entry name" value="Metalloenzyme, LuxS/M16 peptidase-like"/>
    <property type="match status" value="2"/>
</dbReference>
<dbReference type="NCBIfam" id="NF047422">
    <property type="entry name" value="YfmF_fam"/>
    <property type="match status" value="1"/>
</dbReference>
<dbReference type="EMBL" id="WNJQ01000003">
    <property type="protein sequence ID" value="MBC9825226.1"/>
    <property type="molecule type" value="Genomic_DNA"/>
</dbReference>
<gene>
    <name evidence="2" type="ORF">GLO26_05185</name>
</gene>
<sequence length="422" mass="48313">MSIQLNEGVHLHVLPTKKYKTIRIMLKFRAPLNKHTITKRAMLANLLETNSKKYPTQTALRSALSTMYGASFGTAVTKKGNTHVLTFSLNLVNEKYLSKGDNVLQEGIDFLKEVIFSPNVEQGQFHEKTFKREKENLEDYYDSLFDDKQTYASLSLQELFFEDDNQKTPSVGSKEDLKEITSSSLYEYYQEILNQDKVDIYVMGDVSTGEIQSAFEQFNFAPRQLEETNSFYKEPAAKKIKSKTEYQDVIQAKFNLGYTTSVFYHDPSYYAAQVFNGLFGGFPHSKLFMNVREKESLAYYASSSMDTFRGMMTVQTGIDGQKVEQVREIIALQLKEMQSGNFTQEAVSQTKEMLKNQLFQSEDNSGSVIERIYAMQLARGNGNELSIDEWVRRIEKVTKEDIIEVANQVKLNATFFLTAEAK</sequence>
<proteinExistence type="predicted"/>
<evidence type="ECO:0000313" key="3">
    <source>
        <dbReference type="Proteomes" id="UP000638836"/>
    </source>
</evidence>
<name>A0ABR7TBB5_9LACT</name>
<feature type="domain" description="Peptidase M16 C-terminal" evidence="1">
    <location>
        <begin position="180"/>
        <end position="354"/>
    </location>
</feature>
<organism evidence="2 3">
    <name type="scientific">Carnobacterium inhibens</name>
    <dbReference type="NCBI Taxonomy" id="147709"/>
    <lineage>
        <taxon>Bacteria</taxon>
        <taxon>Bacillati</taxon>
        <taxon>Bacillota</taxon>
        <taxon>Bacilli</taxon>
        <taxon>Lactobacillales</taxon>
        <taxon>Carnobacteriaceae</taxon>
        <taxon>Carnobacterium</taxon>
    </lineage>
</organism>
<dbReference type="InterPro" id="IPR011249">
    <property type="entry name" value="Metalloenz_LuxS/M16"/>
</dbReference>
<evidence type="ECO:0000259" key="1">
    <source>
        <dbReference type="Pfam" id="PF05193"/>
    </source>
</evidence>
<dbReference type="PANTHER" id="PTHR11851">
    <property type="entry name" value="METALLOPROTEASE"/>
    <property type="match status" value="1"/>
</dbReference>
<dbReference type="Pfam" id="PF05193">
    <property type="entry name" value="Peptidase_M16_C"/>
    <property type="match status" value="1"/>
</dbReference>